<keyword evidence="3" id="KW-1185">Reference proteome</keyword>
<name>A0ABU8F5T1_9BACI</name>
<reference evidence="2 3" key="1">
    <citation type="submission" date="2024-01" db="EMBL/GenBank/DDBJ databases">
        <title>Seven novel Bacillus-like species.</title>
        <authorList>
            <person name="Liu G."/>
        </authorList>
    </citation>
    <scope>NUCLEOTIDE SEQUENCE [LARGE SCALE GENOMIC DNA]</scope>
    <source>
        <strain evidence="2 3">FJAT-51614</strain>
    </source>
</reference>
<evidence type="ECO:0000313" key="2">
    <source>
        <dbReference type="EMBL" id="MEI4770374.1"/>
    </source>
</evidence>
<keyword evidence="2" id="KW-0503">Monooxygenase</keyword>
<dbReference type="EMBL" id="JBAWSY010000008">
    <property type="protein sequence ID" value="MEI4770374.1"/>
    <property type="molecule type" value="Genomic_DNA"/>
</dbReference>
<evidence type="ECO:0000259" key="1">
    <source>
        <dbReference type="PROSITE" id="PS51725"/>
    </source>
</evidence>
<dbReference type="PROSITE" id="PS51725">
    <property type="entry name" value="ABM"/>
    <property type="match status" value="1"/>
</dbReference>
<dbReference type="RefSeq" id="WP_336497935.1">
    <property type="nucleotide sequence ID" value="NZ_JBAWSY010000008.1"/>
</dbReference>
<dbReference type="SUPFAM" id="SSF54909">
    <property type="entry name" value="Dimeric alpha+beta barrel"/>
    <property type="match status" value="1"/>
</dbReference>
<accession>A0ABU8F5T1</accession>
<feature type="domain" description="ABM" evidence="1">
    <location>
        <begin position="66"/>
        <end position="155"/>
    </location>
</feature>
<evidence type="ECO:0000313" key="3">
    <source>
        <dbReference type="Proteomes" id="UP001364890"/>
    </source>
</evidence>
<keyword evidence="2" id="KW-0560">Oxidoreductase</keyword>
<dbReference type="Pfam" id="PF03992">
    <property type="entry name" value="ABM"/>
    <property type="match status" value="1"/>
</dbReference>
<sequence>MNFYITSGTPEFMESIKKKHPREELFLLHGVGNSVLIHETSGKSVFQVPRKYEILESYGNFLEKGYFVLQHIPLSDEGRPIFEFQYTKLTATLEKEPGFIALRVLKPLKSDTYIILTEWSGPNSFEVWKKSNPLNFDHVADKQKIFTSAPYVSTYKSIPEEA</sequence>
<gene>
    <name evidence="2" type="ORF">WAX74_12080</name>
</gene>
<organism evidence="2 3">
    <name type="scientific">Psychrobacillus mangrovi</name>
    <dbReference type="NCBI Taxonomy" id="3117745"/>
    <lineage>
        <taxon>Bacteria</taxon>
        <taxon>Bacillati</taxon>
        <taxon>Bacillota</taxon>
        <taxon>Bacilli</taxon>
        <taxon>Bacillales</taxon>
        <taxon>Bacillaceae</taxon>
        <taxon>Psychrobacillus</taxon>
    </lineage>
</organism>
<dbReference type="Gene3D" id="3.30.70.100">
    <property type="match status" value="1"/>
</dbReference>
<dbReference type="InterPro" id="IPR050404">
    <property type="entry name" value="Heme-degrading_MO"/>
</dbReference>
<proteinExistence type="predicted"/>
<dbReference type="InterPro" id="IPR011008">
    <property type="entry name" value="Dimeric_a/b-barrel"/>
</dbReference>
<dbReference type="GO" id="GO:0004497">
    <property type="term" value="F:monooxygenase activity"/>
    <property type="evidence" value="ECO:0007669"/>
    <property type="project" value="UniProtKB-KW"/>
</dbReference>
<protein>
    <submittedName>
        <fullName evidence="2">Antibiotic biosynthesis monooxygenase</fullName>
    </submittedName>
</protein>
<dbReference type="InterPro" id="IPR007138">
    <property type="entry name" value="ABM_dom"/>
</dbReference>
<dbReference type="PANTHER" id="PTHR34474:SF2">
    <property type="entry name" value="SIGNAL TRANSDUCTION PROTEIN TRAP"/>
    <property type="match status" value="1"/>
</dbReference>
<dbReference type="Proteomes" id="UP001364890">
    <property type="component" value="Unassembled WGS sequence"/>
</dbReference>
<comment type="caution">
    <text evidence="2">The sequence shown here is derived from an EMBL/GenBank/DDBJ whole genome shotgun (WGS) entry which is preliminary data.</text>
</comment>
<dbReference type="PANTHER" id="PTHR34474">
    <property type="entry name" value="SIGNAL TRANSDUCTION PROTEIN TRAP"/>
    <property type="match status" value="1"/>
</dbReference>